<proteinExistence type="predicted"/>
<sequence>MIIPDKDQPLPALPTAADEKRTLAENEQLPPPYAPPTRAFEGGSSTLSDPAQAPARTYSIADVAASNFICVHTRHSPIYGTYKINPELPEHTIPNQPRLSPKELRRRAKSREAPLNASFECRHGNIDLKLSTDGTSANKCLSYVEVSARHGDVNVDVHAIRPGKNINLVCYSRKGTIVLFVPRNFFGAIQLYTKKGRIHFLPTLSTMMRVAKQYDREALILLGDGDNVPTTPPNPAAGHFADFVNMTSRRGDLVVGISGEDIWEKDPGFWKRYVVPILKTAEEKWREREALKRERGSLGALVRTVR</sequence>
<evidence type="ECO:0000313" key="4">
    <source>
        <dbReference type="Proteomes" id="UP000027265"/>
    </source>
</evidence>
<organism evidence="3 4">
    <name type="scientific">Jaapia argillacea MUCL 33604</name>
    <dbReference type="NCBI Taxonomy" id="933084"/>
    <lineage>
        <taxon>Eukaryota</taxon>
        <taxon>Fungi</taxon>
        <taxon>Dikarya</taxon>
        <taxon>Basidiomycota</taxon>
        <taxon>Agaricomycotina</taxon>
        <taxon>Agaricomycetes</taxon>
        <taxon>Agaricomycetidae</taxon>
        <taxon>Jaapiales</taxon>
        <taxon>Jaapiaceae</taxon>
        <taxon>Jaapia</taxon>
    </lineage>
</organism>
<reference evidence="4" key="1">
    <citation type="journal article" date="2014" name="Proc. Natl. Acad. Sci. U.S.A.">
        <title>Extensive sampling of basidiomycete genomes demonstrates inadequacy of the white-rot/brown-rot paradigm for wood decay fungi.</title>
        <authorList>
            <person name="Riley R."/>
            <person name="Salamov A.A."/>
            <person name="Brown D.W."/>
            <person name="Nagy L.G."/>
            <person name="Floudas D."/>
            <person name="Held B.W."/>
            <person name="Levasseur A."/>
            <person name="Lombard V."/>
            <person name="Morin E."/>
            <person name="Otillar R."/>
            <person name="Lindquist E.A."/>
            <person name="Sun H."/>
            <person name="LaButti K.M."/>
            <person name="Schmutz J."/>
            <person name="Jabbour D."/>
            <person name="Luo H."/>
            <person name="Baker S.E."/>
            <person name="Pisabarro A.G."/>
            <person name="Walton J.D."/>
            <person name="Blanchette R.A."/>
            <person name="Henrissat B."/>
            <person name="Martin F."/>
            <person name="Cullen D."/>
            <person name="Hibbett D.S."/>
            <person name="Grigoriev I.V."/>
        </authorList>
    </citation>
    <scope>NUCLEOTIDE SEQUENCE [LARGE SCALE GENOMIC DNA]</scope>
    <source>
        <strain evidence="4">MUCL 33604</strain>
    </source>
</reference>
<dbReference type="Proteomes" id="UP000027265">
    <property type="component" value="Unassembled WGS sequence"/>
</dbReference>
<evidence type="ECO:0000313" key="3">
    <source>
        <dbReference type="EMBL" id="KDQ61396.1"/>
    </source>
</evidence>
<protein>
    <recommendedName>
        <fullName evidence="2">DUF7330 domain-containing protein</fullName>
    </recommendedName>
</protein>
<dbReference type="EMBL" id="KL197712">
    <property type="protein sequence ID" value="KDQ61396.1"/>
    <property type="molecule type" value="Genomic_DNA"/>
</dbReference>
<dbReference type="AlphaFoldDB" id="A0A067QFL6"/>
<feature type="region of interest" description="Disordered" evidence="1">
    <location>
        <begin position="1"/>
        <end position="51"/>
    </location>
</feature>
<name>A0A067QFL6_9AGAM</name>
<evidence type="ECO:0000256" key="1">
    <source>
        <dbReference type="SAM" id="MobiDB-lite"/>
    </source>
</evidence>
<keyword evidence="4" id="KW-1185">Reference proteome</keyword>
<dbReference type="InParanoid" id="A0A067QFL6"/>
<feature type="domain" description="DUF7330" evidence="2">
    <location>
        <begin position="67"/>
        <end position="228"/>
    </location>
</feature>
<evidence type="ECO:0000259" key="2">
    <source>
        <dbReference type="Pfam" id="PF24016"/>
    </source>
</evidence>
<gene>
    <name evidence="3" type="ORF">JAAARDRAFT_30825</name>
</gene>
<dbReference type="OrthoDB" id="2593559at2759"/>
<dbReference type="Pfam" id="PF24016">
    <property type="entry name" value="DUF7330"/>
    <property type="match status" value="1"/>
</dbReference>
<dbReference type="HOGENOM" id="CLU_073872_0_0_1"/>
<accession>A0A067QFL6</accession>
<dbReference type="InterPro" id="IPR055754">
    <property type="entry name" value="DUF7330"/>
</dbReference>